<name>H1KW23_METEX</name>
<dbReference type="Proteomes" id="UP000004382">
    <property type="component" value="Unassembled WGS sequence"/>
</dbReference>
<accession>H1KW23</accession>
<comment type="caution">
    <text evidence="1">The sequence shown here is derived from an EMBL/GenBank/DDBJ whole genome shotgun (WGS) entry which is preliminary data.</text>
</comment>
<gene>
    <name evidence="1" type="ORF">MetexDRAFT_6836</name>
</gene>
<sequence>MHMMHDPDEWMTVCTMTRHSASLSQVRRTSLRVFLSSRCQSR</sequence>
<evidence type="ECO:0000313" key="2">
    <source>
        <dbReference type="Proteomes" id="UP000004382"/>
    </source>
</evidence>
<reference evidence="1 2" key="1">
    <citation type="submission" date="2011-09" db="EMBL/GenBank/DDBJ databases">
        <title>The draft genome of Methylobacterium extorquens DSM 13060.</title>
        <authorList>
            <consortium name="US DOE Joint Genome Institute (JGI-PGF)"/>
            <person name="Lucas S."/>
            <person name="Han J."/>
            <person name="Lapidus A."/>
            <person name="Cheng J.-F."/>
            <person name="Goodwin L."/>
            <person name="Pitluck S."/>
            <person name="Peters L."/>
            <person name="Land M.L."/>
            <person name="Hauser L."/>
            <person name="Koskimaki J."/>
            <person name="Halonen O."/>
            <person name="Pirttila A."/>
            <person name="Frank C."/>
            <person name="Woyke T.J."/>
        </authorList>
    </citation>
    <scope>NUCLEOTIDE SEQUENCE [LARGE SCALE GENOMIC DNA]</scope>
    <source>
        <strain evidence="1 2">DSM 13060</strain>
    </source>
</reference>
<protein>
    <submittedName>
        <fullName evidence="1">Uncharacterized protein</fullName>
    </submittedName>
</protein>
<proteinExistence type="predicted"/>
<dbReference type="EMBL" id="AGJK01000609">
    <property type="protein sequence ID" value="EHP71348.1"/>
    <property type="molecule type" value="Genomic_DNA"/>
</dbReference>
<dbReference type="AlphaFoldDB" id="H1KW23"/>
<organism evidence="1 2">
    <name type="scientific">Methylorubrum extorquens DSM 13060</name>
    <dbReference type="NCBI Taxonomy" id="882800"/>
    <lineage>
        <taxon>Bacteria</taxon>
        <taxon>Pseudomonadati</taxon>
        <taxon>Pseudomonadota</taxon>
        <taxon>Alphaproteobacteria</taxon>
        <taxon>Hyphomicrobiales</taxon>
        <taxon>Methylobacteriaceae</taxon>
        <taxon>Methylorubrum</taxon>
    </lineage>
</organism>
<evidence type="ECO:0000313" key="1">
    <source>
        <dbReference type="EMBL" id="EHP71348.1"/>
    </source>
</evidence>